<protein>
    <recommendedName>
        <fullName evidence="5">U3 small nucleolar RNA-associated protein 22</fullName>
    </recommendedName>
</protein>
<dbReference type="Gene3D" id="1.10.1410.10">
    <property type="match status" value="1"/>
</dbReference>
<dbReference type="AlphaFoldDB" id="A0AAD9SKT1"/>
<evidence type="ECO:0000259" key="11">
    <source>
        <dbReference type="Pfam" id="PF17407"/>
    </source>
</evidence>
<dbReference type="GO" id="GO:0034456">
    <property type="term" value="C:UTP-C complex"/>
    <property type="evidence" value="ECO:0007669"/>
    <property type="project" value="TreeGrafter"/>
</dbReference>
<dbReference type="Gene3D" id="3.30.70.3030">
    <property type="match status" value="1"/>
</dbReference>
<dbReference type="PANTHER" id="PTHR17972:SF0">
    <property type="entry name" value="NUCLEOLAR PROTEIN 6"/>
    <property type="match status" value="1"/>
</dbReference>
<sequence>MDMDSNPAKRRKLDHESHGLVANGSAALDAAAQAGTPRPSTFALQAQELLNEVRLDYSKTFAGADDLLHRIKSTIEETKPHGPTPIHQASKSLEATQGLLVPFPDPGPSQDSHYKVSFAAPAQFNVVGSYVSKTMVRSQGRHAIDMIVEMPKDIFQDKDYLDLRYFYKRAYYLAVLTASVRNELGSTVVFAYEYCNGNRLLPILNLALKNHTNGYHIRIIPCAPQGLCPSRKLLPTACCIRSDPDVGGDPRAPTPFYNSTLKAEMCYFSYLKVLRQAEKACAAFRDACILGRIWLLQRGFGGSLSRGGFGHFEWAILTALLLQGGGRRGVAPLSSSFSATQIFKAVVQYLATVDLCRKPPVLGSSNDGLDALKESGPIILDAARQLNLAYKMSDCSAFTLQQHARWTQASLADQAADQFNPTFIIKANLPLHSYDALVQIMYPQSTDAHNTGDYRGLAAQRGDQAMDVLRRALGDRVQLIHVESGDDSSEAAWELTSSPPSGPPHLLVGALFNTANMARQVDQGPSVEDKQAAKEFRRFWGQKAELRRFKDGSILESLIWTQASPLSLWEEITRYALKLHLQIQDDHLEYYGADFSAIIPIKASDTSAFQAAREAFTVFEADLRGLSHLPLQIRQVSAAAPELRSASVRPPSFSTSRDTTLPMDTIVYFEASGKWPDNLAAIQRTKVAFLLRIGELLTESRAGVACRVGLEDAQTEIENLAFLDITYEGGTSFRLRIHSDLEESLLQRRTGDKTLNQHVRTQSAQLHVSFKRIYTLLPLHTQTMLILCTRFPALSATIRLVKHWFNSHKLSCHFSEELVELFALRVFLEPYPWQAPSSAMTGFLRTLQFLSRWDWRTEPLVLDSTGELPGSERSAVATRLEAWRKIDPGMSHTTMVVATSQDTSGTAYTIKDGHPLPSRVIATRMTTLARSACKLVKDERVGLETRKLFLPSLKDYDVLIRLSGKAMRRAASSNDAMKQSQFKNLDGRTGRAMQPALQQPVRTLLMQLNILFSEPLLFFHGAPEDTVIAAIWNPQIKRRTFRVNLPCSFKPEACKDKEEVGTSDERVNVNREAIIAEVARVGGDLIEGIELSK</sequence>
<dbReference type="InterPro" id="IPR035368">
    <property type="entry name" value="Nrap_D3"/>
</dbReference>
<dbReference type="Pfam" id="PF17405">
    <property type="entry name" value="Nrap_D4"/>
    <property type="match status" value="1"/>
</dbReference>
<dbReference type="Pfam" id="PF17407">
    <property type="entry name" value="Nrap_D6"/>
    <property type="match status" value="1"/>
</dbReference>
<evidence type="ECO:0000259" key="10">
    <source>
        <dbReference type="Pfam" id="PF17406"/>
    </source>
</evidence>
<dbReference type="Pfam" id="PF17403">
    <property type="entry name" value="Nrap_D2"/>
    <property type="match status" value="1"/>
</dbReference>
<feature type="domain" description="Nrap protein" evidence="11">
    <location>
        <begin position="953"/>
        <end position="1089"/>
    </location>
</feature>
<proteinExistence type="inferred from homology"/>
<evidence type="ECO:0000256" key="1">
    <source>
        <dbReference type="ARBA" id="ARBA00004604"/>
    </source>
</evidence>
<evidence type="ECO:0000259" key="7">
    <source>
        <dbReference type="Pfam" id="PF17403"/>
    </source>
</evidence>
<comment type="caution">
    <text evidence="12">The sequence shown here is derived from an EMBL/GenBank/DDBJ whole genome shotgun (WGS) entry which is preliminary data.</text>
</comment>
<evidence type="ECO:0000259" key="9">
    <source>
        <dbReference type="Pfam" id="PF17405"/>
    </source>
</evidence>
<gene>
    <name evidence="12" type="ORF">N8I77_003832</name>
</gene>
<keyword evidence="13" id="KW-1185">Reference proteome</keyword>
<evidence type="ECO:0000313" key="12">
    <source>
        <dbReference type="EMBL" id="KAK2610400.1"/>
    </source>
</evidence>
<evidence type="ECO:0000259" key="8">
    <source>
        <dbReference type="Pfam" id="PF17404"/>
    </source>
</evidence>
<comment type="similarity">
    <text evidence="2 5">Belongs to the NRAP family.</text>
</comment>
<dbReference type="InterPro" id="IPR035371">
    <property type="entry name" value="Nrap_D6"/>
</dbReference>
<dbReference type="InterPro" id="IPR005554">
    <property type="entry name" value="NOL6/Upt22"/>
</dbReference>
<accession>A0AAD9SKT1</accession>
<evidence type="ECO:0000256" key="3">
    <source>
        <dbReference type="ARBA" id="ARBA00022884"/>
    </source>
</evidence>
<reference evidence="12" key="1">
    <citation type="submission" date="2023-06" db="EMBL/GenBank/DDBJ databases">
        <authorList>
            <person name="Noh H."/>
        </authorList>
    </citation>
    <scope>NUCLEOTIDE SEQUENCE</scope>
    <source>
        <strain evidence="12">DUCC20226</strain>
    </source>
</reference>
<feature type="domain" description="Nrap protein" evidence="6">
    <location>
        <begin position="144"/>
        <end position="279"/>
    </location>
</feature>
<feature type="domain" description="Nrap protein" evidence="9">
    <location>
        <begin position="602"/>
        <end position="789"/>
    </location>
</feature>
<dbReference type="PANTHER" id="PTHR17972">
    <property type="entry name" value="NUCLEOLAR RNA-ASSOCIATED PROTEIN"/>
    <property type="match status" value="1"/>
</dbReference>
<feature type="domain" description="Nrap protein" evidence="8">
    <location>
        <begin position="431"/>
        <end position="582"/>
    </location>
</feature>
<dbReference type="InterPro" id="IPR035369">
    <property type="entry name" value="Nrap_D4"/>
</dbReference>
<evidence type="ECO:0000313" key="13">
    <source>
        <dbReference type="Proteomes" id="UP001265746"/>
    </source>
</evidence>
<feature type="domain" description="Nrap protein" evidence="7">
    <location>
        <begin position="283"/>
        <end position="425"/>
    </location>
</feature>
<keyword evidence="5" id="KW-0690">Ribosome biogenesis</keyword>
<dbReference type="InterPro" id="IPR035370">
    <property type="entry name" value="Nrap_D5"/>
</dbReference>
<comment type="subcellular location">
    <subcellularLocation>
        <location evidence="1 5">Nucleus</location>
        <location evidence="1 5">Nucleolus</location>
    </subcellularLocation>
</comment>
<dbReference type="Pfam" id="PF03813">
    <property type="entry name" value="Nrap"/>
    <property type="match status" value="1"/>
</dbReference>
<evidence type="ECO:0000256" key="2">
    <source>
        <dbReference type="ARBA" id="ARBA00006674"/>
    </source>
</evidence>
<keyword evidence="3 5" id="KW-0694">RNA-binding</keyword>
<organism evidence="12 13">
    <name type="scientific">Phomopsis amygdali</name>
    <name type="common">Fusicoccum amygdali</name>
    <dbReference type="NCBI Taxonomy" id="1214568"/>
    <lineage>
        <taxon>Eukaryota</taxon>
        <taxon>Fungi</taxon>
        <taxon>Dikarya</taxon>
        <taxon>Ascomycota</taxon>
        <taxon>Pezizomycotina</taxon>
        <taxon>Sordariomycetes</taxon>
        <taxon>Sordariomycetidae</taxon>
        <taxon>Diaporthales</taxon>
        <taxon>Diaporthaceae</taxon>
        <taxon>Diaporthe</taxon>
    </lineage>
</organism>
<dbReference type="InterPro" id="IPR035082">
    <property type="entry name" value="Nrap_D1"/>
</dbReference>
<dbReference type="GO" id="GO:0003723">
    <property type="term" value="F:RNA binding"/>
    <property type="evidence" value="ECO:0007669"/>
    <property type="project" value="UniProtKB-KW"/>
</dbReference>
<dbReference type="GO" id="GO:0032545">
    <property type="term" value="C:CURI complex"/>
    <property type="evidence" value="ECO:0007669"/>
    <property type="project" value="TreeGrafter"/>
</dbReference>
<keyword evidence="5" id="KW-0698">rRNA processing</keyword>
<dbReference type="Proteomes" id="UP001265746">
    <property type="component" value="Unassembled WGS sequence"/>
</dbReference>
<evidence type="ECO:0000256" key="4">
    <source>
        <dbReference type="ARBA" id="ARBA00023242"/>
    </source>
</evidence>
<dbReference type="EMBL" id="JAUJFL010000002">
    <property type="protein sequence ID" value="KAK2610400.1"/>
    <property type="molecule type" value="Genomic_DNA"/>
</dbReference>
<evidence type="ECO:0000259" key="6">
    <source>
        <dbReference type="Pfam" id="PF03813"/>
    </source>
</evidence>
<keyword evidence="4 5" id="KW-0539">Nucleus</keyword>
<evidence type="ECO:0000256" key="5">
    <source>
        <dbReference type="RuleBase" id="RU364032"/>
    </source>
</evidence>
<dbReference type="GO" id="GO:0032040">
    <property type="term" value="C:small-subunit processome"/>
    <property type="evidence" value="ECO:0007669"/>
    <property type="project" value="TreeGrafter"/>
</dbReference>
<dbReference type="GO" id="GO:0006409">
    <property type="term" value="P:tRNA export from nucleus"/>
    <property type="evidence" value="ECO:0007669"/>
    <property type="project" value="TreeGrafter"/>
</dbReference>
<dbReference type="GO" id="GO:0006364">
    <property type="term" value="P:rRNA processing"/>
    <property type="evidence" value="ECO:0007669"/>
    <property type="project" value="UniProtKB-KW"/>
</dbReference>
<feature type="domain" description="Nrap protein" evidence="10">
    <location>
        <begin position="791"/>
        <end position="950"/>
    </location>
</feature>
<dbReference type="InterPro" id="IPR035367">
    <property type="entry name" value="Nrap_D2"/>
</dbReference>
<dbReference type="Pfam" id="PF17406">
    <property type="entry name" value="Nrap_D5"/>
    <property type="match status" value="1"/>
</dbReference>
<keyword evidence="5" id="KW-0687">Ribonucleoprotein</keyword>
<name>A0AAD9SKT1_PHOAM</name>
<dbReference type="Pfam" id="PF17404">
    <property type="entry name" value="Nrap_D3"/>
    <property type="match status" value="1"/>
</dbReference>